<evidence type="ECO:0000313" key="5">
    <source>
        <dbReference type="Proteomes" id="UP000639772"/>
    </source>
</evidence>
<protein>
    <submittedName>
        <fullName evidence="3">Uncharacterized protein</fullName>
    </submittedName>
</protein>
<dbReference type="OrthoDB" id="768391at2759"/>
<sequence length="135" mass="15132">MKRSRNEAAPSQLHQSASKCQWPGKAKAPVVDSSLNRQNRALPRPASPPAAASSGMSSMDSPVEEIPFGGNLWDMEGWWWGGVEEEKLLGWFPFVDEDFSSLPAERGGFAGSFWEDYHDIWHLQHIHEIPSGEKR</sequence>
<reference evidence="4 5" key="1">
    <citation type="journal article" date="2020" name="Nat. Food">
        <title>A phased Vanilla planifolia genome enables genetic improvement of flavour and production.</title>
        <authorList>
            <person name="Hasing T."/>
            <person name="Tang H."/>
            <person name="Brym M."/>
            <person name="Khazi F."/>
            <person name="Huang T."/>
            <person name="Chambers A.H."/>
        </authorList>
    </citation>
    <scope>NUCLEOTIDE SEQUENCE [LARGE SCALE GENOMIC DNA]</scope>
    <source>
        <tissue evidence="3">Leaf</tissue>
    </source>
</reference>
<evidence type="ECO:0000313" key="2">
    <source>
        <dbReference type="EMBL" id="KAG0452165.1"/>
    </source>
</evidence>
<comment type="caution">
    <text evidence="3">The sequence shown here is derived from an EMBL/GenBank/DDBJ whole genome shotgun (WGS) entry which is preliminary data.</text>
</comment>
<proteinExistence type="predicted"/>
<evidence type="ECO:0000313" key="3">
    <source>
        <dbReference type="EMBL" id="KAG0452221.1"/>
    </source>
</evidence>
<gene>
    <name evidence="3" type="ORF">HPP92_025807</name>
    <name evidence="2" type="ORF">HPP92_026098</name>
</gene>
<feature type="compositionally biased region" description="Low complexity" evidence="1">
    <location>
        <begin position="41"/>
        <end position="61"/>
    </location>
</feature>
<organism evidence="3 5">
    <name type="scientific">Vanilla planifolia</name>
    <name type="common">Vanilla</name>
    <dbReference type="NCBI Taxonomy" id="51239"/>
    <lineage>
        <taxon>Eukaryota</taxon>
        <taxon>Viridiplantae</taxon>
        <taxon>Streptophyta</taxon>
        <taxon>Embryophyta</taxon>
        <taxon>Tracheophyta</taxon>
        <taxon>Spermatophyta</taxon>
        <taxon>Magnoliopsida</taxon>
        <taxon>Liliopsida</taxon>
        <taxon>Asparagales</taxon>
        <taxon>Orchidaceae</taxon>
        <taxon>Vanilloideae</taxon>
        <taxon>Vanilleae</taxon>
        <taxon>Vanilla</taxon>
    </lineage>
</organism>
<evidence type="ECO:0000256" key="1">
    <source>
        <dbReference type="SAM" id="MobiDB-lite"/>
    </source>
</evidence>
<name>A0A835PHF0_VANPL</name>
<dbReference type="Proteomes" id="UP000636800">
    <property type="component" value="Unassembled WGS sequence"/>
</dbReference>
<dbReference type="Proteomes" id="UP000639772">
    <property type="component" value="Unassembled WGS sequence"/>
</dbReference>
<feature type="region of interest" description="Disordered" evidence="1">
    <location>
        <begin position="1"/>
        <end position="61"/>
    </location>
</feature>
<dbReference type="EMBL" id="JADCNL010000021">
    <property type="protein sequence ID" value="KAG0452165.1"/>
    <property type="molecule type" value="Genomic_DNA"/>
</dbReference>
<accession>A0A835PHF0</accession>
<dbReference type="AlphaFoldDB" id="A0A835PHF0"/>
<dbReference type="EMBL" id="JADCNM010000021">
    <property type="protein sequence ID" value="KAG0452221.1"/>
    <property type="molecule type" value="Genomic_DNA"/>
</dbReference>
<keyword evidence="4" id="KW-1185">Reference proteome</keyword>
<evidence type="ECO:0000313" key="4">
    <source>
        <dbReference type="Proteomes" id="UP000636800"/>
    </source>
</evidence>